<keyword evidence="1" id="KW-0732">Signal</keyword>
<keyword evidence="3" id="KW-1185">Reference proteome</keyword>
<dbReference type="Pfam" id="PF17267">
    <property type="entry name" value="DUF5333"/>
    <property type="match status" value="1"/>
</dbReference>
<protein>
    <submittedName>
        <fullName evidence="2">NADH dehydrogenase subunit E</fullName>
    </submittedName>
</protein>
<dbReference type="AlphaFoldDB" id="A0A6N6JKT4"/>
<dbReference type="InterPro" id="IPR020349">
    <property type="entry name" value="Uncharacterised_14.7kDa"/>
</dbReference>
<evidence type="ECO:0000313" key="2">
    <source>
        <dbReference type="EMBL" id="GFE65802.1"/>
    </source>
</evidence>
<accession>A0A6N6JKT4</accession>
<feature type="chain" id="PRO_5026884933" evidence="1">
    <location>
        <begin position="27"/>
        <end position="141"/>
    </location>
</feature>
<gene>
    <name evidence="2" type="ORF">KIN_28760</name>
</gene>
<organism evidence="2 3">
    <name type="scientific">Litoreibacter roseus</name>
    <dbReference type="NCBI Taxonomy" id="2601869"/>
    <lineage>
        <taxon>Bacteria</taxon>
        <taxon>Pseudomonadati</taxon>
        <taxon>Pseudomonadota</taxon>
        <taxon>Alphaproteobacteria</taxon>
        <taxon>Rhodobacterales</taxon>
        <taxon>Roseobacteraceae</taxon>
        <taxon>Litoreibacter</taxon>
    </lineage>
</organism>
<sequence length="141" mass="15282">MRSESGGMKLFAMILAAALVASTASADARTRLQDDATIDNGLKIVAIGKMLTDKCSAIEPRRIKAFGFALSLQQRAKGLGYSDAEIDAYLDNDTEKKRIKSAARAYLRARGADFKKPETFCAVGKAEISNETKVGQYLRAD</sequence>
<name>A0A6N6JKT4_9RHOB</name>
<dbReference type="EMBL" id="BLJE01000003">
    <property type="protein sequence ID" value="GFE65802.1"/>
    <property type="molecule type" value="Genomic_DNA"/>
</dbReference>
<evidence type="ECO:0000256" key="1">
    <source>
        <dbReference type="SAM" id="SignalP"/>
    </source>
</evidence>
<reference evidence="2 3" key="1">
    <citation type="submission" date="2019-12" db="EMBL/GenBank/DDBJ databases">
        <title>Litoreibacter badius sp. nov., a novel bacteriochlorophyll a-containing bacterium in the genus Litoreibacter.</title>
        <authorList>
            <person name="Kanamuro M."/>
            <person name="Takabe Y."/>
            <person name="Mori K."/>
            <person name="Takaichi S."/>
            <person name="Hanada S."/>
        </authorList>
    </citation>
    <scope>NUCLEOTIDE SEQUENCE [LARGE SCALE GENOMIC DNA]</scope>
    <source>
        <strain evidence="2 3">K6</strain>
    </source>
</reference>
<proteinExistence type="predicted"/>
<dbReference type="Proteomes" id="UP000436822">
    <property type="component" value="Unassembled WGS sequence"/>
</dbReference>
<feature type="signal peptide" evidence="1">
    <location>
        <begin position="1"/>
        <end position="26"/>
    </location>
</feature>
<comment type="caution">
    <text evidence="2">The sequence shown here is derived from an EMBL/GenBank/DDBJ whole genome shotgun (WGS) entry which is preliminary data.</text>
</comment>
<evidence type="ECO:0000313" key="3">
    <source>
        <dbReference type="Proteomes" id="UP000436822"/>
    </source>
</evidence>